<organism evidence="6 7">
    <name type="scientific">Cirrhinus mrigala</name>
    <name type="common">Mrigala</name>
    <dbReference type="NCBI Taxonomy" id="683832"/>
    <lineage>
        <taxon>Eukaryota</taxon>
        <taxon>Metazoa</taxon>
        <taxon>Chordata</taxon>
        <taxon>Craniata</taxon>
        <taxon>Vertebrata</taxon>
        <taxon>Euteleostomi</taxon>
        <taxon>Actinopterygii</taxon>
        <taxon>Neopterygii</taxon>
        <taxon>Teleostei</taxon>
        <taxon>Ostariophysi</taxon>
        <taxon>Cypriniformes</taxon>
        <taxon>Cyprinidae</taxon>
        <taxon>Labeoninae</taxon>
        <taxon>Labeonini</taxon>
        <taxon>Cirrhinus</taxon>
    </lineage>
</organism>
<dbReference type="GO" id="GO:0005737">
    <property type="term" value="C:cytoplasm"/>
    <property type="evidence" value="ECO:0007669"/>
    <property type="project" value="UniProtKB-SubCell"/>
</dbReference>
<evidence type="ECO:0000256" key="4">
    <source>
        <dbReference type="ARBA" id="ARBA00022553"/>
    </source>
</evidence>
<evidence type="ECO:0000313" key="6">
    <source>
        <dbReference type="EMBL" id="KAL0173464.1"/>
    </source>
</evidence>
<dbReference type="Proteomes" id="UP001529510">
    <property type="component" value="Unassembled WGS sequence"/>
</dbReference>
<evidence type="ECO:0000256" key="2">
    <source>
        <dbReference type="ARBA" id="ARBA00008332"/>
    </source>
</evidence>
<evidence type="ECO:0000256" key="1">
    <source>
        <dbReference type="ARBA" id="ARBA00004496"/>
    </source>
</evidence>
<name>A0ABD0PHC3_CIRMR</name>
<feature type="non-terminal residue" evidence="6">
    <location>
        <position position="111"/>
    </location>
</feature>
<sequence length="111" mass="12476">MASDSSHSFSSSSVMTLPGLVSDALCSWRSEYCSQTLTHINQHLLLISVVTGDPCSVQIKETRRSLKDSESGLEKMSIGHHIQDRGHVIERKENRKTGEKELNQDFQNMDE</sequence>
<dbReference type="EMBL" id="JAMKFB020000015">
    <property type="protein sequence ID" value="KAL0173464.1"/>
    <property type="molecule type" value="Genomic_DNA"/>
</dbReference>
<accession>A0ABD0PHC3</accession>
<protein>
    <submittedName>
        <fullName evidence="6">Uncharacterized protein</fullName>
    </submittedName>
</protein>
<gene>
    <name evidence="6" type="ORF">M9458_029432</name>
</gene>
<dbReference type="AlphaFoldDB" id="A0ABD0PHC3"/>
<feature type="region of interest" description="Disordered" evidence="5">
    <location>
        <begin position="66"/>
        <end position="111"/>
    </location>
</feature>
<keyword evidence="3" id="KW-0963">Cytoplasm</keyword>
<dbReference type="Pfam" id="PF10248">
    <property type="entry name" value="Mlf1IP"/>
    <property type="match status" value="1"/>
</dbReference>
<evidence type="ECO:0000256" key="5">
    <source>
        <dbReference type="SAM" id="MobiDB-lite"/>
    </source>
</evidence>
<comment type="caution">
    <text evidence="6">The sequence shown here is derived from an EMBL/GenBank/DDBJ whole genome shotgun (WGS) entry which is preliminary data.</text>
</comment>
<dbReference type="InterPro" id="IPR019376">
    <property type="entry name" value="Myeloid_leukemia_factor"/>
</dbReference>
<keyword evidence="4" id="KW-0597">Phosphoprotein</keyword>
<dbReference type="PANTHER" id="PTHR13105">
    <property type="entry name" value="MYELOID LEUKEMIA FACTOR"/>
    <property type="match status" value="1"/>
</dbReference>
<comment type="subcellular location">
    <subcellularLocation>
        <location evidence="1">Cytoplasm</location>
    </subcellularLocation>
</comment>
<reference evidence="6 7" key="1">
    <citation type="submission" date="2024-05" db="EMBL/GenBank/DDBJ databases">
        <title>Genome sequencing and assembly of Indian major carp, Cirrhinus mrigala (Hamilton, 1822).</title>
        <authorList>
            <person name="Mohindra V."/>
            <person name="Chowdhury L.M."/>
            <person name="Lal K."/>
            <person name="Jena J.K."/>
        </authorList>
    </citation>
    <scope>NUCLEOTIDE SEQUENCE [LARGE SCALE GENOMIC DNA]</scope>
    <source>
        <strain evidence="6">CM1030</strain>
        <tissue evidence="6">Blood</tissue>
    </source>
</reference>
<keyword evidence="7" id="KW-1185">Reference proteome</keyword>
<evidence type="ECO:0000313" key="7">
    <source>
        <dbReference type="Proteomes" id="UP001529510"/>
    </source>
</evidence>
<proteinExistence type="inferred from homology"/>
<evidence type="ECO:0000256" key="3">
    <source>
        <dbReference type="ARBA" id="ARBA00022490"/>
    </source>
</evidence>
<feature type="compositionally biased region" description="Basic and acidic residues" evidence="5">
    <location>
        <begin position="81"/>
        <end position="103"/>
    </location>
</feature>
<comment type="similarity">
    <text evidence="2">Belongs to the MLF family.</text>
</comment>